<gene>
    <name evidence="3" type="ORF">HXM93_07670</name>
</gene>
<dbReference type="AlphaFoldDB" id="A0A930DPW8"/>
<dbReference type="EMBL" id="JABZRD010000498">
    <property type="protein sequence ID" value="MBF1284389.1"/>
    <property type="molecule type" value="Genomic_DNA"/>
</dbReference>
<feature type="domain" description="DUF4143" evidence="2">
    <location>
        <begin position="120"/>
        <end position="277"/>
    </location>
</feature>
<dbReference type="Pfam" id="PF13635">
    <property type="entry name" value="DUF4143"/>
    <property type="match status" value="1"/>
</dbReference>
<name>A0A930DPW8_9FIRM</name>
<protein>
    <submittedName>
        <fullName evidence="3">DUF4143 domain-containing protein</fullName>
    </submittedName>
</protein>
<evidence type="ECO:0000259" key="2">
    <source>
        <dbReference type="Pfam" id="PF13635"/>
    </source>
</evidence>
<evidence type="ECO:0000313" key="4">
    <source>
        <dbReference type="Proteomes" id="UP000709351"/>
    </source>
</evidence>
<comment type="caution">
    <text evidence="3">The sequence shown here is derived from an EMBL/GenBank/DDBJ whole genome shotgun (WGS) entry which is preliminary data.</text>
</comment>
<reference evidence="3" key="1">
    <citation type="submission" date="2020-04" db="EMBL/GenBank/DDBJ databases">
        <title>Deep metagenomics examines the oral microbiome during advanced dental caries in children, revealing novel taxa and co-occurrences with host molecules.</title>
        <authorList>
            <person name="Baker J.L."/>
            <person name="Morton J.T."/>
            <person name="Dinis M."/>
            <person name="Alvarez R."/>
            <person name="Tran N.C."/>
            <person name="Knight R."/>
            <person name="Edlund A."/>
        </authorList>
    </citation>
    <scope>NUCLEOTIDE SEQUENCE</scope>
    <source>
        <strain evidence="3">JCVI_24_bin.2</strain>
    </source>
</reference>
<feature type="domain" description="AAA" evidence="1">
    <location>
        <begin position="2"/>
        <end position="55"/>
    </location>
</feature>
<sequence length="326" mass="37009">PALFEEIKLLCDESDERGRFWLTGSQSKRLMRQAGDSLAGRICILKMFSLSAKELAGKADDIPDNYTFSSFLQRSKNYPENNILQVYDRIWKGGMPDMLSMDTELRLAYWNSYIDTYLIRDAVDDNGIQDTEGFRKFLRACAAFSAELLNYNDLGNAAGISAVTAKEWIKVLQSMGIIFLLEPFYNNELKRMIKTPKLYFCDTGLCSFLSSWTSRDTLMNGAASGHYLENYVVSEILKNTSYGEKTVSLNFYRDTNQKEIDLVLEIEGGLYAFEIKRTASPERKLIRTFSLLEKSGKELKAGGIICMAEKPFPMDSSNFLLPVNLL</sequence>
<dbReference type="Pfam" id="PF13173">
    <property type="entry name" value="AAA_14"/>
    <property type="match status" value="1"/>
</dbReference>
<dbReference type="Proteomes" id="UP000709351">
    <property type="component" value="Unassembled WGS sequence"/>
</dbReference>
<dbReference type="InterPro" id="IPR025420">
    <property type="entry name" value="DUF4143"/>
</dbReference>
<organism evidence="3 4">
    <name type="scientific">Oribacterium parvum</name>
    <dbReference type="NCBI Taxonomy" id="1501329"/>
    <lineage>
        <taxon>Bacteria</taxon>
        <taxon>Bacillati</taxon>
        <taxon>Bacillota</taxon>
        <taxon>Clostridia</taxon>
        <taxon>Lachnospirales</taxon>
        <taxon>Lachnospiraceae</taxon>
        <taxon>Oribacterium</taxon>
    </lineage>
</organism>
<dbReference type="PANTHER" id="PTHR43566:SF2">
    <property type="entry name" value="DUF4143 DOMAIN-CONTAINING PROTEIN"/>
    <property type="match status" value="1"/>
</dbReference>
<evidence type="ECO:0000259" key="1">
    <source>
        <dbReference type="Pfam" id="PF13173"/>
    </source>
</evidence>
<evidence type="ECO:0000313" key="3">
    <source>
        <dbReference type="EMBL" id="MBF1284389.1"/>
    </source>
</evidence>
<dbReference type="InterPro" id="IPR041682">
    <property type="entry name" value="AAA_14"/>
</dbReference>
<feature type="non-terminal residue" evidence="3">
    <location>
        <position position="1"/>
    </location>
</feature>
<accession>A0A930DPW8</accession>
<dbReference type="PANTHER" id="PTHR43566">
    <property type="entry name" value="CONSERVED PROTEIN"/>
    <property type="match status" value="1"/>
</dbReference>
<proteinExistence type="predicted"/>